<feature type="transmembrane region" description="Helical" evidence="1">
    <location>
        <begin position="135"/>
        <end position="154"/>
    </location>
</feature>
<feature type="transmembrane region" description="Helical" evidence="1">
    <location>
        <begin position="160"/>
        <end position="183"/>
    </location>
</feature>
<proteinExistence type="predicted"/>
<accession>A0A6H0RYA5</accession>
<dbReference type="AlphaFoldDB" id="A0A6H0RYA5"/>
<dbReference type="EMBL" id="CP038799">
    <property type="protein sequence ID" value="QIV80183.1"/>
    <property type="molecule type" value="Genomic_DNA"/>
</dbReference>
<evidence type="ECO:0000256" key="1">
    <source>
        <dbReference type="SAM" id="Phobius"/>
    </source>
</evidence>
<name>A0A6H0RYA5_9MYCO</name>
<gene>
    <name evidence="3" type="ORF">EXE63_04125</name>
</gene>
<dbReference type="RefSeq" id="WP_168140914.1">
    <property type="nucleotide sequence ID" value="NZ_CBCSDT010000012.1"/>
</dbReference>
<evidence type="ECO:0000256" key="2">
    <source>
        <dbReference type="SAM" id="SignalP"/>
    </source>
</evidence>
<evidence type="ECO:0000313" key="3">
    <source>
        <dbReference type="EMBL" id="QIV80183.1"/>
    </source>
</evidence>
<evidence type="ECO:0008006" key="5">
    <source>
        <dbReference type="Google" id="ProtNLM"/>
    </source>
</evidence>
<keyword evidence="1" id="KW-0812">Transmembrane</keyword>
<keyword evidence="4" id="KW-1185">Reference proteome</keyword>
<protein>
    <recommendedName>
        <fullName evidence="5">YrhK domain-containing protein</fullName>
    </recommendedName>
</protein>
<keyword evidence="1" id="KW-1133">Transmembrane helix</keyword>
<evidence type="ECO:0000313" key="4">
    <source>
        <dbReference type="Proteomes" id="UP000501849"/>
    </source>
</evidence>
<organism evidence="3 4">
    <name type="scientific">Mycolicibacterium frederiksbergense</name>
    <dbReference type="NCBI Taxonomy" id="117567"/>
    <lineage>
        <taxon>Bacteria</taxon>
        <taxon>Bacillati</taxon>
        <taxon>Actinomycetota</taxon>
        <taxon>Actinomycetes</taxon>
        <taxon>Mycobacteriales</taxon>
        <taxon>Mycobacteriaceae</taxon>
        <taxon>Mycolicibacterium</taxon>
    </lineage>
</organism>
<feature type="chain" id="PRO_5038392799" description="YrhK domain-containing protein" evidence="2">
    <location>
        <begin position="25"/>
        <end position="187"/>
    </location>
</feature>
<feature type="signal peptide" evidence="2">
    <location>
        <begin position="1"/>
        <end position="24"/>
    </location>
</feature>
<dbReference type="KEGG" id="mfre:EXE63_04125"/>
<sequence length="187" mass="19330">MAAFATLSRQCVLFAIGSTFFAVATAPGFAALAGAGASNALCFVGSWFFTTAAFIQLQLSDSGIGWWSSASQFAGTVLFNVSTGASVWAHSVHAERRDVWAPDAAGSVAFLISGVLAVLVVGWWAPRSVDWQAGWINLAGCVAFGVSAAAAFVFKTGETVNASLANLGTFVGALCFLAAALLLRPRR</sequence>
<feature type="transmembrane region" description="Helical" evidence="1">
    <location>
        <begin position="104"/>
        <end position="123"/>
    </location>
</feature>
<reference evidence="3 4" key="1">
    <citation type="submission" date="2019-04" db="EMBL/GenBank/DDBJ databases">
        <title>Draft, Whole-Genome Sequence of the Anthracene-degrading Mycobacterium frederiksbergense LB501T, Isolated from a Polycyclic Aromatic Hydrocarbon (PAH)-Contaminated Soil.</title>
        <authorList>
            <person name="Augelletti F."/>
        </authorList>
    </citation>
    <scope>NUCLEOTIDE SEQUENCE [LARGE SCALE GENOMIC DNA]</scope>
    <source>
        <strain evidence="3 4">LB 501T</strain>
    </source>
</reference>
<keyword evidence="1" id="KW-0472">Membrane</keyword>
<keyword evidence="2" id="KW-0732">Signal</keyword>
<dbReference type="Proteomes" id="UP000501849">
    <property type="component" value="Chromosome"/>
</dbReference>